<reference evidence="1 2" key="1">
    <citation type="submission" date="2016-11" db="EMBL/GenBank/DDBJ databases">
        <title>Draft Genome Sequences of Nine Cyanobacterial Strains from Diverse Habitats.</title>
        <authorList>
            <person name="Zhu T."/>
            <person name="Hou S."/>
            <person name="Lu X."/>
            <person name="Hess W.R."/>
        </authorList>
    </citation>
    <scope>NUCLEOTIDE SEQUENCE [LARGE SCALE GENOMIC DNA]</scope>
    <source>
        <strain evidence="1 2">NIES-593</strain>
    </source>
</reference>
<protein>
    <recommendedName>
        <fullName evidence="3">Transposase</fullName>
    </recommendedName>
</protein>
<dbReference type="InterPro" id="IPR052715">
    <property type="entry name" value="RAYT_transposase"/>
</dbReference>
<name>A0A1U7H797_9CYAN</name>
<dbReference type="AlphaFoldDB" id="A0A1U7H797"/>
<dbReference type="GO" id="GO:0004803">
    <property type="term" value="F:transposase activity"/>
    <property type="evidence" value="ECO:0007669"/>
    <property type="project" value="InterPro"/>
</dbReference>
<dbReference type="GO" id="GO:0043565">
    <property type="term" value="F:sequence-specific DNA binding"/>
    <property type="evidence" value="ECO:0007669"/>
    <property type="project" value="TreeGrafter"/>
</dbReference>
<dbReference type="GO" id="GO:0006313">
    <property type="term" value="P:DNA transposition"/>
    <property type="evidence" value="ECO:0007669"/>
    <property type="project" value="InterPro"/>
</dbReference>
<evidence type="ECO:0000313" key="2">
    <source>
        <dbReference type="Proteomes" id="UP000186868"/>
    </source>
</evidence>
<dbReference type="EMBL" id="MRCB01000054">
    <property type="protein sequence ID" value="OKH18033.1"/>
    <property type="molecule type" value="Genomic_DNA"/>
</dbReference>
<keyword evidence="2" id="KW-1185">Reference proteome</keyword>
<dbReference type="PANTHER" id="PTHR36966">
    <property type="entry name" value="REP-ASSOCIATED TYROSINE TRANSPOSASE"/>
    <property type="match status" value="1"/>
</dbReference>
<evidence type="ECO:0008006" key="3">
    <source>
        <dbReference type="Google" id="ProtNLM"/>
    </source>
</evidence>
<dbReference type="SUPFAM" id="SSF143422">
    <property type="entry name" value="Transposase IS200-like"/>
    <property type="match status" value="1"/>
</dbReference>
<evidence type="ECO:0000313" key="1">
    <source>
        <dbReference type="EMBL" id="OKH18033.1"/>
    </source>
</evidence>
<dbReference type="OrthoDB" id="9794403at2"/>
<accession>A0A1U7H797</accession>
<dbReference type="Proteomes" id="UP000186868">
    <property type="component" value="Unassembled WGS sequence"/>
</dbReference>
<sequence length="108" mass="12975">MKSNPKKHHRRSIRLKGYDYSKAGAYFITICTHQRERLFGEIVDGEMKLNRFGQIVWSYWYELPKYHPRLRLDEFVVMPNHYGCLTGFDTTILQNRKDNRRSPFYKGG</sequence>
<dbReference type="RefSeq" id="WP_139253788.1">
    <property type="nucleotide sequence ID" value="NZ_MRCB01000054.1"/>
</dbReference>
<dbReference type="InterPro" id="IPR036515">
    <property type="entry name" value="Transposase_17_sf"/>
</dbReference>
<comment type="caution">
    <text evidence="1">The sequence shown here is derived from an EMBL/GenBank/DDBJ whole genome shotgun (WGS) entry which is preliminary data.</text>
</comment>
<proteinExistence type="predicted"/>
<organism evidence="1 2">
    <name type="scientific">Hydrococcus rivularis NIES-593</name>
    <dbReference type="NCBI Taxonomy" id="1921803"/>
    <lineage>
        <taxon>Bacteria</taxon>
        <taxon>Bacillati</taxon>
        <taxon>Cyanobacteriota</taxon>
        <taxon>Cyanophyceae</taxon>
        <taxon>Pleurocapsales</taxon>
        <taxon>Hydrococcaceae</taxon>
        <taxon>Hydrococcus</taxon>
    </lineage>
</organism>
<dbReference type="Gene3D" id="3.30.70.1290">
    <property type="entry name" value="Transposase IS200-like"/>
    <property type="match status" value="1"/>
</dbReference>
<dbReference type="PANTHER" id="PTHR36966:SF1">
    <property type="entry name" value="REP-ASSOCIATED TYROSINE TRANSPOSASE"/>
    <property type="match status" value="1"/>
</dbReference>
<gene>
    <name evidence="1" type="ORF">NIES593_22500</name>
</gene>
<dbReference type="STRING" id="1921803.NIES593_22500"/>